<organism evidence="1 2">
    <name type="scientific">Leptospira yasudae</name>
    <dbReference type="NCBI Taxonomy" id="2202201"/>
    <lineage>
        <taxon>Bacteria</taxon>
        <taxon>Pseudomonadati</taxon>
        <taxon>Spirochaetota</taxon>
        <taxon>Spirochaetia</taxon>
        <taxon>Leptospirales</taxon>
        <taxon>Leptospiraceae</taxon>
        <taxon>Leptospira</taxon>
    </lineage>
</organism>
<evidence type="ECO:0000313" key="1">
    <source>
        <dbReference type="EMBL" id="RHX80758.1"/>
    </source>
</evidence>
<comment type="caution">
    <text evidence="1">The sequence shown here is derived from an EMBL/GenBank/DDBJ whole genome shotgun (WGS) entry which is preliminary data.</text>
</comment>
<dbReference type="SUPFAM" id="SSF55729">
    <property type="entry name" value="Acyl-CoA N-acyltransferases (Nat)"/>
    <property type="match status" value="1"/>
</dbReference>
<reference evidence="2" key="1">
    <citation type="submission" date="2018-05" db="EMBL/GenBank/DDBJ databases">
        <title>Leptospira yasudae sp. nov. and Leptospira stimsonii sp. nov., two pathogenic species of the genus Leptospira isolated from environmental sources.</title>
        <authorList>
            <person name="Casanovas-Massana A."/>
            <person name="Hamond C."/>
            <person name="Santos L.A."/>
            <person name="Hacker K.P."/>
            <person name="Balassiano I."/>
            <person name="Medeiros M.A."/>
            <person name="Reis M.G."/>
            <person name="Ko A.I."/>
            <person name="Wunder E.A."/>
        </authorList>
    </citation>
    <scope>NUCLEOTIDE SEQUENCE [LARGE SCALE GENOMIC DNA]</scope>
    <source>
        <strain evidence="2">B21</strain>
    </source>
</reference>
<dbReference type="RefSeq" id="WP_118955465.1">
    <property type="nucleotide sequence ID" value="NZ_QHCR01000003.1"/>
</dbReference>
<name>A0ABX9M6Z0_9LEPT</name>
<dbReference type="Pfam" id="PF13527">
    <property type="entry name" value="Acetyltransf_9"/>
    <property type="match status" value="1"/>
</dbReference>
<dbReference type="EMBL" id="QHCR01000003">
    <property type="protein sequence ID" value="RHX80758.1"/>
    <property type="molecule type" value="Genomic_DNA"/>
</dbReference>
<evidence type="ECO:0000313" key="2">
    <source>
        <dbReference type="Proteomes" id="UP000285569"/>
    </source>
</evidence>
<accession>A0ABX9M6Z0</accession>
<protein>
    <submittedName>
        <fullName evidence="1">GNAT family N-acetyltransferase</fullName>
    </submittedName>
</protein>
<dbReference type="InterPro" id="IPR016181">
    <property type="entry name" value="Acyl_CoA_acyltransferase"/>
</dbReference>
<reference evidence="1 2" key="2">
    <citation type="journal article" date="2020" name="Int. J. Syst. Evol. Microbiol.">
        <title>Leptospira yasudae sp. nov. and Leptospira stimsonii sp. nov., two new species of the pathogenic group isolated from environmental sources.</title>
        <authorList>
            <person name="Casanovas-Massana A."/>
            <person name="Hamond C."/>
            <person name="Santos L.A."/>
            <person name="de Oliveira D."/>
            <person name="Hacker K.P."/>
            <person name="Balassiano I."/>
            <person name="Costa F."/>
            <person name="Medeiros M.A."/>
            <person name="Reis M.G."/>
            <person name="Ko A.I."/>
            <person name="Wunder E.A."/>
        </authorList>
    </citation>
    <scope>NUCLEOTIDE SEQUENCE [LARGE SCALE GENOMIC DNA]</scope>
    <source>
        <strain evidence="1 2">B21</strain>
    </source>
</reference>
<sequence length="300" mass="35094">MRRDFTFHKNFRDDPVLREAFFRFTPPALYGADFRLWYDFGFWEDSYIPYCLMDGKNTVANASVCEMKLLYDGKEYDAIQLATVGTLSEYRNQGLSRILLERIFEDYRSKTSFFFLFGNESVVDFYPKWGFANAVESRFILKHPARNSSPKRKRSYRVLNVHSEEDRTLFRRIANSSLPATKRFGARDYGFILSFYWLYAFPENFFYFPDQDAILVFQREGNVLWLHDVLCQSPFSLSDFFAEGEGRDAEEVRFGFCPDGLDVQDLAIEAVSYESDSPLFVKGFGDLGKLPFHFPILART</sequence>
<keyword evidence="2" id="KW-1185">Reference proteome</keyword>
<dbReference type="Proteomes" id="UP000285569">
    <property type="component" value="Unassembled WGS sequence"/>
</dbReference>
<dbReference type="Gene3D" id="3.40.630.30">
    <property type="match status" value="1"/>
</dbReference>
<proteinExistence type="predicted"/>
<gene>
    <name evidence="1" type="ORF">DLM77_07685</name>
</gene>